<accession>A0ABT9T3W8</accession>
<sequence length="49" mass="5254">MAVTIFGFMPARLLLHYPLSDSCGGRFALERISETQGKDIAPSACTSPP</sequence>
<reference evidence="1 2" key="1">
    <citation type="submission" date="2023-07" db="EMBL/GenBank/DDBJ databases">
        <title>Sorghum-associated microbial communities from plants grown in Nebraska, USA.</title>
        <authorList>
            <person name="Schachtman D."/>
        </authorList>
    </citation>
    <scope>NUCLEOTIDE SEQUENCE [LARGE SCALE GENOMIC DNA]</scope>
    <source>
        <strain evidence="1 2">CC49</strain>
    </source>
</reference>
<proteinExistence type="predicted"/>
<keyword evidence="2" id="KW-1185">Reference proteome</keyword>
<dbReference type="EMBL" id="JAUSSJ010000001">
    <property type="protein sequence ID" value="MDQ0018165.1"/>
    <property type="molecule type" value="Genomic_DNA"/>
</dbReference>
<comment type="caution">
    <text evidence="1">The sequence shown here is derived from an EMBL/GenBank/DDBJ whole genome shotgun (WGS) entry which is preliminary data.</text>
</comment>
<protein>
    <submittedName>
        <fullName evidence="1">Uncharacterized protein</fullName>
    </submittedName>
</protein>
<evidence type="ECO:0000313" key="1">
    <source>
        <dbReference type="EMBL" id="MDQ0018165.1"/>
    </source>
</evidence>
<evidence type="ECO:0000313" key="2">
    <source>
        <dbReference type="Proteomes" id="UP001244623"/>
    </source>
</evidence>
<dbReference type="RefSeq" id="WP_307617894.1">
    <property type="nucleotide sequence ID" value="NZ_JAUSSJ010000001.1"/>
</dbReference>
<dbReference type="Proteomes" id="UP001244623">
    <property type="component" value="Unassembled WGS sequence"/>
</dbReference>
<organism evidence="1 2">
    <name type="scientific">[Curtobacterium] plantarum</name>
    <dbReference type="NCBI Taxonomy" id="221276"/>
    <lineage>
        <taxon>Bacteria</taxon>
        <taxon>Pseudomonadati</taxon>
        <taxon>Pseudomonadota</taxon>
        <taxon>Gammaproteobacteria</taxon>
        <taxon>Enterobacterales</taxon>
        <taxon>Erwiniaceae</taxon>
        <taxon>Pantoea</taxon>
    </lineage>
</organism>
<gene>
    <name evidence="1" type="ORF">J2X94_000293</name>
</gene>
<name>A0ABT9T3W8_9GAMM</name>